<organism evidence="2">
    <name type="scientific">Opuntia streptacantha</name>
    <name type="common">Prickly pear cactus</name>
    <name type="synonym">Opuntia cardona</name>
    <dbReference type="NCBI Taxonomy" id="393608"/>
    <lineage>
        <taxon>Eukaryota</taxon>
        <taxon>Viridiplantae</taxon>
        <taxon>Streptophyta</taxon>
        <taxon>Embryophyta</taxon>
        <taxon>Tracheophyta</taxon>
        <taxon>Spermatophyta</taxon>
        <taxon>Magnoliopsida</taxon>
        <taxon>eudicotyledons</taxon>
        <taxon>Gunneridae</taxon>
        <taxon>Pentapetalae</taxon>
        <taxon>Caryophyllales</taxon>
        <taxon>Cactineae</taxon>
        <taxon>Cactaceae</taxon>
        <taxon>Opuntioideae</taxon>
        <taxon>Opuntia</taxon>
    </lineage>
</organism>
<feature type="transmembrane region" description="Helical" evidence="1">
    <location>
        <begin position="101"/>
        <end position="120"/>
    </location>
</feature>
<protein>
    <recommendedName>
        <fullName evidence="3">Zinc finger GRF-type domain-containing protein</fullName>
    </recommendedName>
</protein>
<keyword evidence="1" id="KW-1133">Transmembrane helix</keyword>
<evidence type="ECO:0008006" key="3">
    <source>
        <dbReference type="Google" id="ProtNLM"/>
    </source>
</evidence>
<dbReference type="EMBL" id="GISG01142127">
    <property type="protein sequence ID" value="MBA4645418.1"/>
    <property type="molecule type" value="Transcribed_RNA"/>
</dbReference>
<reference evidence="2" key="1">
    <citation type="journal article" date="2013" name="J. Plant Res.">
        <title>Effect of fungi and light on seed germination of three Opuntia species from semiarid lands of central Mexico.</title>
        <authorList>
            <person name="Delgado-Sanchez P."/>
            <person name="Jimenez-Bremont J.F."/>
            <person name="Guerrero-Gonzalez Mde L."/>
            <person name="Flores J."/>
        </authorList>
    </citation>
    <scope>NUCLEOTIDE SEQUENCE</scope>
    <source>
        <tissue evidence="2">Cladode</tissue>
    </source>
</reference>
<reference evidence="2" key="2">
    <citation type="submission" date="2020-07" db="EMBL/GenBank/DDBJ databases">
        <authorList>
            <person name="Vera ALvarez R."/>
            <person name="Arias-Moreno D.M."/>
            <person name="Jimenez-Jacinto V."/>
            <person name="Jimenez-Bremont J.F."/>
            <person name="Swaminathan K."/>
            <person name="Moose S.P."/>
            <person name="Guerrero-Gonzalez M.L."/>
            <person name="Marino-Ramirez L."/>
            <person name="Landsman D."/>
            <person name="Rodriguez-Kessler M."/>
            <person name="Delgado-Sanchez P."/>
        </authorList>
    </citation>
    <scope>NUCLEOTIDE SEQUENCE</scope>
    <source>
        <tissue evidence="2">Cladode</tissue>
    </source>
</reference>
<sequence length="122" mass="14171">MTLLCHCGLEANIVEHHDNYRRAYACCPKRDEIACTYFHEVDPPFPQKAMDVIDDLVADNRELRDVLIDERNNQYWIQQEDMVVDAAIRGDVARLKSRLELAYALVIVLVALLLSVYFRYAL</sequence>
<proteinExistence type="predicted"/>
<name>A0A7C8ZK76_OPUST</name>
<evidence type="ECO:0000313" key="2">
    <source>
        <dbReference type="EMBL" id="MBA4645418.1"/>
    </source>
</evidence>
<dbReference type="AlphaFoldDB" id="A0A7C8ZK76"/>
<keyword evidence="1" id="KW-0472">Membrane</keyword>
<accession>A0A7C8ZK76</accession>
<evidence type="ECO:0000256" key="1">
    <source>
        <dbReference type="SAM" id="Phobius"/>
    </source>
</evidence>
<keyword evidence="1" id="KW-0812">Transmembrane</keyword>